<reference evidence="1" key="2">
    <citation type="submission" date="2025-08" db="UniProtKB">
        <authorList>
            <consortium name="Ensembl"/>
        </authorList>
    </citation>
    <scope>IDENTIFICATION</scope>
</reference>
<dbReference type="GO" id="GO:0003676">
    <property type="term" value="F:nucleic acid binding"/>
    <property type="evidence" value="ECO:0007669"/>
    <property type="project" value="InterPro"/>
</dbReference>
<organism evidence="1 2">
    <name type="scientific">Oncorhynchus tshawytscha</name>
    <name type="common">Chinook salmon</name>
    <name type="synonym">Salmo tshawytscha</name>
    <dbReference type="NCBI Taxonomy" id="74940"/>
    <lineage>
        <taxon>Eukaryota</taxon>
        <taxon>Metazoa</taxon>
        <taxon>Chordata</taxon>
        <taxon>Craniata</taxon>
        <taxon>Vertebrata</taxon>
        <taxon>Euteleostomi</taxon>
        <taxon>Actinopterygii</taxon>
        <taxon>Neopterygii</taxon>
        <taxon>Teleostei</taxon>
        <taxon>Protacanthopterygii</taxon>
        <taxon>Salmoniformes</taxon>
        <taxon>Salmonidae</taxon>
        <taxon>Salmoninae</taxon>
        <taxon>Oncorhynchus</taxon>
    </lineage>
</organism>
<sequence>MGMLVFGKDKGVFRIKINGIELSTSKILQENLLRSAFHQTLGEKLILQQDNNLKQKAKYRLELLSKKSVNIPEWPSYSFDLILLKNLWQDLKN</sequence>
<name>A0AAZ3QX71_ONCTS</name>
<proteinExistence type="predicted"/>
<keyword evidence="2" id="KW-1185">Reference proteome</keyword>
<reference evidence="2" key="1">
    <citation type="journal article" date="2018" name="PLoS ONE">
        <title>Chinook salmon (Oncorhynchus tshawytscha) genome and transcriptome.</title>
        <authorList>
            <person name="Christensen K.A."/>
            <person name="Leong J.S."/>
            <person name="Sakhrani D."/>
            <person name="Biagi C.A."/>
            <person name="Minkley D.R."/>
            <person name="Withler R.E."/>
            <person name="Rondeau E.B."/>
            <person name="Koop B.F."/>
            <person name="Devlin R.H."/>
        </authorList>
    </citation>
    <scope>NUCLEOTIDE SEQUENCE [LARGE SCALE GENOMIC DNA]</scope>
</reference>
<protein>
    <submittedName>
        <fullName evidence="1">Uncharacterized protein</fullName>
    </submittedName>
</protein>
<dbReference type="Gene3D" id="3.30.420.10">
    <property type="entry name" value="Ribonuclease H-like superfamily/Ribonuclease H"/>
    <property type="match status" value="1"/>
</dbReference>
<dbReference type="Proteomes" id="UP000694402">
    <property type="component" value="Unassembled WGS sequence"/>
</dbReference>
<dbReference type="Ensembl" id="ENSOTST00005174616.1">
    <property type="protein sequence ID" value="ENSOTSP00005133521.1"/>
    <property type="gene ID" value="ENSOTSG00005056412.1"/>
</dbReference>
<dbReference type="AlphaFoldDB" id="A0AAZ3QX71"/>
<dbReference type="GeneTree" id="ENSGT00990000211545"/>
<evidence type="ECO:0000313" key="1">
    <source>
        <dbReference type="Ensembl" id="ENSOTSP00005133521.1"/>
    </source>
</evidence>
<reference evidence="1" key="3">
    <citation type="submission" date="2025-09" db="UniProtKB">
        <authorList>
            <consortium name="Ensembl"/>
        </authorList>
    </citation>
    <scope>IDENTIFICATION</scope>
</reference>
<dbReference type="InterPro" id="IPR036397">
    <property type="entry name" value="RNaseH_sf"/>
</dbReference>
<accession>A0AAZ3QX71</accession>
<evidence type="ECO:0000313" key="2">
    <source>
        <dbReference type="Proteomes" id="UP000694402"/>
    </source>
</evidence>